<proteinExistence type="predicted"/>
<keyword evidence="2" id="KW-1185">Reference proteome</keyword>
<comment type="caution">
    <text evidence="1">The sequence shown here is derived from an EMBL/GenBank/DDBJ whole genome shotgun (WGS) entry which is preliminary data.</text>
</comment>
<evidence type="ECO:0000313" key="2">
    <source>
        <dbReference type="Proteomes" id="UP001144396"/>
    </source>
</evidence>
<protein>
    <submittedName>
        <fullName evidence="1">Uncharacterized protein</fullName>
    </submittedName>
</protein>
<dbReference type="EMBL" id="BSDP01000001">
    <property type="protein sequence ID" value="GLI26490.1"/>
    <property type="molecule type" value="Genomic_DNA"/>
</dbReference>
<sequence length="230" mass="24307">MNSLTPLHVGPSHLRTLGPVSLAQGVYGARGNLELLACDAHDGLWVFWCNADLPTDPPADGDVGPGQWSDGLHFAAGDRYTRAQIVQSVLGPDHLEVLALTAQGILQSWYWSPEHGFLRRPTDAADSVRTFALAHEHGVLRVTTETSSGELRHFRSEAAGYPERSWADASEGPGLDDDALAALVAAGVAADDVEAGTARAARSTRGGGTLELTWRDAATGGIRHVAASLE</sequence>
<dbReference type="AlphaFoldDB" id="A0A9W6FNJ3"/>
<name>A0A9W6FNJ3_9MICO</name>
<dbReference type="Proteomes" id="UP001144396">
    <property type="component" value="Unassembled WGS sequence"/>
</dbReference>
<accession>A0A9W6FNJ3</accession>
<dbReference type="RefSeq" id="WP_281882492.1">
    <property type="nucleotide sequence ID" value="NZ_BSDP01000001.1"/>
</dbReference>
<gene>
    <name evidence="1" type="ORF">ARHIZOSPH14_07320</name>
</gene>
<organism evidence="1 2">
    <name type="scientific">Agromyces rhizosphaerae</name>
    <dbReference type="NCBI Taxonomy" id="88374"/>
    <lineage>
        <taxon>Bacteria</taxon>
        <taxon>Bacillati</taxon>
        <taxon>Actinomycetota</taxon>
        <taxon>Actinomycetes</taxon>
        <taxon>Micrococcales</taxon>
        <taxon>Microbacteriaceae</taxon>
        <taxon>Agromyces</taxon>
    </lineage>
</organism>
<evidence type="ECO:0000313" key="1">
    <source>
        <dbReference type="EMBL" id="GLI26490.1"/>
    </source>
</evidence>
<reference evidence="1" key="1">
    <citation type="submission" date="2022-12" db="EMBL/GenBank/DDBJ databases">
        <title>Reference genome sequencing for broad-spectrum identification of bacterial and archaeal isolates by mass spectrometry.</title>
        <authorList>
            <person name="Sekiguchi Y."/>
            <person name="Tourlousse D.M."/>
        </authorList>
    </citation>
    <scope>NUCLEOTIDE SEQUENCE</scope>
    <source>
        <strain evidence="1">14</strain>
    </source>
</reference>